<keyword evidence="1" id="KW-1133">Transmembrane helix</keyword>
<feature type="transmembrane region" description="Helical" evidence="1">
    <location>
        <begin position="96"/>
        <end position="112"/>
    </location>
</feature>
<feature type="transmembrane region" description="Helical" evidence="1">
    <location>
        <begin position="56"/>
        <end position="75"/>
    </location>
</feature>
<accession>A0ABN2VDC2</accession>
<gene>
    <name evidence="2" type="ORF">GCM10009801_00550</name>
</gene>
<dbReference type="EMBL" id="BAAAPE010000001">
    <property type="protein sequence ID" value="GAA2059669.1"/>
    <property type="molecule type" value="Genomic_DNA"/>
</dbReference>
<proteinExistence type="predicted"/>
<evidence type="ECO:0008006" key="4">
    <source>
        <dbReference type="Google" id="ProtNLM"/>
    </source>
</evidence>
<feature type="transmembrane region" description="Helical" evidence="1">
    <location>
        <begin position="118"/>
        <end position="137"/>
    </location>
</feature>
<protein>
    <recommendedName>
        <fullName evidence="4">Integral membrane protein</fullName>
    </recommendedName>
</protein>
<name>A0ABN2VDC2_9ACTN</name>
<feature type="transmembrane region" description="Helical" evidence="1">
    <location>
        <begin position="18"/>
        <end position="44"/>
    </location>
</feature>
<comment type="caution">
    <text evidence="2">The sequence shown here is derived from an EMBL/GenBank/DDBJ whole genome shotgun (WGS) entry which is preliminary data.</text>
</comment>
<organism evidence="2 3">
    <name type="scientific">Streptomyces albiaxialis</name>
    <dbReference type="NCBI Taxonomy" id="329523"/>
    <lineage>
        <taxon>Bacteria</taxon>
        <taxon>Bacillati</taxon>
        <taxon>Actinomycetota</taxon>
        <taxon>Actinomycetes</taxon>
        <taxon>Kitasatosporales</taxon>
        <taxon>Streptomycetaceae</taxon>
        <taxon>Streptomyces</taxon>
    </lineage>
</organism>
<evidence type="ECO:0000313" key="2">
    <source>
        <dbReference type="EMBL" id="GAA2059669.1"/>
    </source>
</evidence>
<keyword evidence="1" id="KW-0472">Membrane</keyword>
<evidence type="ECO:0000256" key="1">
    <source>
        <dbReference type="SAM" id="Phobius"/>
    </source>
</evidence>
<reference evidence="2 3" key="1">
    <citation type="journal article" date="2019" name="Int. J. Syst. Evol. Microbiol.">
        <title>The Global Catalogue of Microorganisms (GCM) 10K type strain sequencing project: providing services to taxonomists for standard genome sequencing and annotation.</title>
        <authorList>
            <consortium name="The Broad Institute Genomics Platform"/>
            <consortium name="The Broad Institute Genome Sequencing Center for Infectious Disease"/>
            <person name="Wu L."/>
            <person name="Ma J."/>
        </authorList>
    </citation>
    <scope>NUCLEOTIDE SEQUENCE [LARGE SCALE GENOMIC DNA]</scope>
    <source>
        <strain evidence="2 3">JCM 15478</strain>
    </source>
</reference>
<keyword evidence="1" id="KW-0812">Transmembrane</keyword>
<sequence length="154" mass="16855">MELCAGAVMFLTRVVRDLLILGAAGAVTWFGSLGVATAVEHYFAHPSYDSDGTSTVWPYTVLTLLGYALGFALLWSWWTHLTTTPRYGRSVFAKPLVRPLVVSLAPVPFLLAGPVPAWTVPAVPAAVWGGWLLHAVLRKLQRIDERARQRDGRG</sequence>
<keyword evidence="3" id="KW-1185">Reference proteome</keyword>
<dbReference type="Proteomes" id="UP001500016">
    <property type="component" value="Unassembled WGS sequence"/>
</dbReference>
<evidence type="ECO:0000313" key="3">
    <source>
        <dbReference type="Proteomes" id="UP001500016"/>
    </source>
</evidence>